<dbReference type="EMBL" id="GGEC01040323">
    <property type="protein sequence ID" value="MBX20807.1"/>
    <property type="molecule type" value="Transcribed_RNA"/>
</dbReference>
<proteinExistence type="predicted"/>
<name>A0A2P2LS68_RHIMU</name>
<sequence>MFSLLCTAGNAAGCWPYMLAVLGIFTVVTMWAVVVTEGCRKIKLQYYGFKLASAVR</sequence>
<dbReference type="AlphaFoldDB" id="A0A2P2LS68"/>
<feature type="transmembrane region" description="Helical" evidence="1">
    <location>
        <begin position="15"/>
        <end position="35"/>
    </location>
</feature>
<keyword evidence="1" id="KW-0472">Membrane</keyword>
<protein>
    <submittedName>
        <fullName evidence="2">Uncharacterized protein</fullName>
    </submittedName>
</protein>
<reference evidence="2" key="1">
    <citation type="submission" date="2018-02" db="EMBL/GenBank/DDBJ databases">
        <title>Rhizophora mucronata_Transcriptome.</title>
        <authorList>
            <person name="Meera S.P."/>
            <person name="Sreeshan A."/>
            <person name="Augustine A."/>
        </authorList>
    </citation>
    <scope>NUCLEOTIDE SEQUENCE</scope>
    <source>
        <tissue evidence="2">Leaf</tissue>
    </source>
</reference>
<keyword evidence="1" id="KW-0812">Transmembrane</keyword>
<evidence type="ECO:0000256" key="1">
    <source>
        <dbReference type="SAM" id="Phobius"/>
    </source>
</evidence>
<accession>A0A2P2LS68</accession>
<organism evidence="2">
    <name type="scientific">Rhizophora mucronata</name>
    <name type="common">Asiatic mangrove</name>
    <dbReference type="NCBI Taxonomy" id="61149"/>
    <lineage>
        <taxon>Eukaryota</taxon>
        <taxon>Viridiplantae</taxon>
        <taxon>Streptophyta</taxon>
        <taxon>Embryophyta</taxon>
        <taxon>Tracheophyta</taxon>
        <taxon>Spermatophyta</taxon>
        <taxon>Magnoliopsida</taxon>
        <taxon>eudicotyledons</taxon>
        <taxon>Gunneridae</taxon>
        <taxon>Pentapetalae</taxon>
        <taxon>rosids</taxon>
        <taxon>fabids</taxon>
        <taxon>Malpighiales</taxon>
        <taxon>Rhizophoraceae</taxon>
        <taxon>Rhizophora</taxon>
    </lineage>
</organism>
<evidence type="ECO:0000313" key="2">
    <source>
        <dbReference type="EMBL" id="MBX20807.1"/>
    </source>
</evidence>
<keyword evidence="1" id="KW-1133">Transmembrane helix</keyword>